<dbReference type="Proteomes" id="UP000027138">
    <property type="component" value="Unassembled WGS sequence"/>
</dbReference>
<evidence type="ECO:0000256" key="1">
    <source>
        <dbReference type="SAM" id="MobiDB-lite"/>
    </source>
</evidence>
<sequence>MAQLPEIPASAYTLEMDTLGVVPDIPIFEGARVPVSRNALTPVMRPLQLLPLPGFDFPVRHDTDAMRGFQSEVDLGKARAGGSSTDASAFWDLLDPPMRSRVVATGFGDYAAGLHRTQPRFPPAMRYALMERWNDYTHSFIFGFGEMTLTPADYTAITGLGFDGEVAPLDSRYQTAALGAELVRTLLGVPTRTRYTAQGYVSYEVVYKFWAEQIRTRLAAWRELPANVRPAAPAYTQEERDQAARSFIFYIISSQLLCTSQNKGYPAVWAYEYRIYPVAQRVILPLRLGGFLGIWHIAAMLFPAPRIHTIGAPSDSMGGRCLGGLSLSCRGKGLYLVQSLAAGLLGGQGMTPEDLLLEYDGSPADAYLTTGDYASYFTTRLQARLPEVREYSQEMRRHRTPAYYRAQAEAKADAPAGPTGAVLGDVPFPLGMEVALDPSLGLGLAIIIPADLRQAPPPLQLDPEHATHVPAQRYQELYQRFCFARSYIARLYPELHERMDVDRLWTRLEVEAIPLDFSEEEDDDDDGSSSDDVPTPPPSSVGQAAAGPSQRRC</sequence>
<dbReference type="AlphaFoldDB" id="A0A067JWM1"/>
<proteinExistence type="predicted"/>
<feature type="compositionally biased region" description="Acidic residues" evidence="1">
    <location>
        <begin position="517"/>
        <end position="529"/>
    </location>
</feature>
<dbReference type="PANTHER" id="PTHR46033">
    <property type="entry name" value="PROTEIN MAIN-LIKE 2"/>
    <property type="match status" value="1"/>
</dbReference>
<reference evidence="3 4" key="1">
    <citation type="journal article" date="2014" name="PLoS ONE">
        <title>Global Analysis of Gene Expression Profiles in Physic Nut (Jatropha curcas L.) Seedlings Exposed to Salt Stress.</title>
        <authorList>
            <person name="Zhang L."/>
            <person name="Zhang C."/>
            <person name="Wu P."/>
            <person name="Chen Y."/>
            <person name="Li M."/>
            <person name="Jiang H."/>
            <person name="Wu G."/>
        </authorList>
    </citation>
    <scope>NUCLEOTIDE SEQUENCE [LARGE SCALE GENOMIC DNA]</scope>
    <source>
        <strain evidence="4">cv. GZQX0401</strain>
        <tissue evidence="3">Young leaves</tissue>
    </source>
</reference>
<name>A0A067JWM1_JATCU</name>
<feature type="domain" description="Aminotransferase-like plant mobile" evidence="2">
    <location>
        <begin position="127"/>
        <end position="262"/>
    </location>
</feature>
<dbReference type="InterPro" id="IPR044824">
    <property type="entry name" value="MAIN-like"/>
</dbReference>
<gene>
    <name evidence="3" type="ORF">JCGZ_26576</name>
</gene>
<evidence type="ECO:0000313" key="3">
    <source>
        <dbReference type="EMBL" id="KDP24410.1"/>
    </source>
</evidence>
<organism evidence="3 4">
    <name type="scientific">Jatropha curcas</name>
    <name type="common">Barbados nut</name>
    <dbReference type="NCBI Taxonomy" id="180498"/>
    <lineage>
        <taxon>Eukaryota</taxon>
        <taxon>Viridiplantae</taxon>
        <taxon>Streptophyta</taxon>
        <taxon>Embryophyta</taxon>
        <taxon>Tracheophyta</taxon>
        <taxon>Spermatophyta</taxon>
        <taxon>Magnoliopsida</taxon>
        <taxon>eudicotyledons</taxon>
        <taxon>Gunneridae</taxon>
        <taxon>Pentapetalae</taxon>
        <taxon>rosids</taxon>
        <taxon>fabids</taxon>
        <taxon>Malpighiales</taxon>
        <taxon>Euphorbiaceae</taxon>
        <taxon>Crotonoideae</taxon>
        <taxon>Jatropheae</taxon>
        <taxon>Jatropha</taxon>
    </lineage>
</organism>
<protein>
    <recommendedName>
        <fullName evidence="2">Aminotransferase-like plant mobile domain-containing protein</fullName>
    </recommendedName>
</protein>
<dbReference type="InterPro" id="IPR019557">
    <property type="entry name" value="AminoTfrase-like_pln_mobile"/>
</dbReference>
<evidence type="ECO:0000313" key="4">
    <source>
        <dbReference type="Proteomes" id="UP000027138"/>
    </source>
</evidence>
<dbReference type="Pfam" id="PF10536">
    <property type="entry name" value="PMD"/>
    <property type="match status" value="1"/>
</dbReference>
<keyword evidence="4" id="KW-1185">Reference proteome</keyword>
<dbReference type="PANTHER" id="PTHR46033:SF8">
    <property type="entry name" value="PROTEIN MAINTENANCE OF MERISTEMS-LIKE"/>
    <property type="match status" value="1"/>
</dbReference>
<accession>A0A067JWM1</accession>
<dbReference type="GO" id="GO:0010073">
    <property type="term" value="P:meristem maintenance"/>
    <property type="evidence" value="ECO:0007669"/>
    <property type="project" value="InterPro"/>
</dbReference>
<evidence type="ECO:0000259" key="2">
    <source>
        <dbReference type="Pfam" id="PF10536"/>
    </source>
</evidence>
<dbReference type="EMBL" id="KK915116">
    <property type="protein sequence ID" value="KDP24410.1"/>
    <property type="molecule type" value="Genomic_DNA"/>
</dbReference>
<feature type="region of interest" description="Disordered" evidence="1">
    <location>
        <begin position="515"/>
        <end position="553"/>
    </location>
</feature>